<evidence type="ECO:0000259" key="7">
    <source>
        <dbReference type="Pfam" id="PF02906"/>
    </source>
</evidence>
<keyword evidence="5" id="KW-0411">Iron-sulfur</keyword>
<sequence>MSAILSAEDLNDFISPGVACIKPVETIHKTEIGYEIQIGVDGQPVEISIDNGQVHQLQKAQISLSDCLACSGCITSAEEVLVAQHSHKELVNALKNRQECTFVVSFSHQSRSSLAAAFGLTIPQTDYFLLELFTQRLGFAFAVGLGLGRKIALDQIANDMLDKKAQGISGPTLSSVCPGWVLYAEKTHPHVIPKINTTKSPQQITGRILKTLVANQLKVEAAKVYHLSIMPCFDKKLESARSENSDENGPDVDCVITPRELVQMMEEEGMNYIDMIESARNFQVDLGELYVRYAPKQWPLAVESWMNDEGSASGGYALNYLLALQAIHEEQGKAGLTVCRVEGRNPDIYELRLVDAEGQVLGTSGVINGFRNIQNLVRKLKPNGVKRVINTTKKRGGMTGGDTVDVSKCDFIEVMACPGGCINGGGQIKEPDGRTNKDWIKEVAGIYSTIPVNGVSSSSLHQWLDEFYAYFKVEPSRLLRMEFHEVEKPTDTTSIALGSKW</sequence>
<keyword evidence="9" id="KW-1185">Reference proteome</keyword>
<keyword evidence="4" id="KW-0408">Iron</keyword>
<dbReference type="GO" id="GO:0016020">
    <property type="term" value="C:membrane"/>
    <property type="evidence" value="ECO:0007669"/>
    <property type="project" value="EnsemblFungi"/>
</dbReference>
<reference evidence="8" key="1">
    <citation type="submission" date="2013-12" db="EMBL/GenBank/DDBJ databases">
        <authorList>
            <person name="Genoscope - CEA"/>
        </authorList>
    </citation>
    <scope>NUCLEOTIDE SEQUENCE</scope>
    <source>
        <strain evidence="8">CBS 1993</strain>
    </source>
</reference>
<dbReference type="SUPFAM" id="SSF53920">
    <property type="entry name" value="Fe-only hydrogenase"/>
    <property type="match status" value="1"/>
</dbReference>
<evidence type="ECO:0000256" key="3">
    <source>
        <dbReference type="ARBA" id="ARBA00017073"/>
    </source>
</evidence>
<dbReference type="GO" id="GO:0051539">
    <property type="term" value="F:4 iron, 4 sulfur cluster binding"/>
    <property type="evidence" value="ECO:0007669"/>
    <property type="project" value="UniProtKB-KW"/>
</dbReference>
<evidence type="ECO:0000313" key="9">
    <source>
        <dbReference type="Proteomes" id="UP000019384"/>
    </source>
</evidence>
<dbReference type="EMBL" id="HG793126">
    <property type="protein sequence ID" value="CDK25967.1"/>
    <property type="molecule type" value="Genomic_DNA"/>
</dbReference>
<keyword evidence="4" id="KW-0004">4Fe-4S</keyword>
<dbReference type="AlphaFoldDB" id="W6MM41"/>
<dbReference type="STRING" id="1382522.W6MM41"/>
<evidence type="ECO:0000256" key="5">
    <source>
        <dbReference type="ARBA" id="ARBA00023014"/>
    </source>
</evidence>
<evidence type="ECO:0000256" key="1">
    <source>
        <dbReference type="ARBA" id="ARBA00006596"/>
    </source>
</evidence>
<evidence type="ECO:0000256" key="2">
    <source>
        <dbReference type="ARBA" id="ARBA00015854"/>
    </source>
</evidence>
<feature type="domain" description="Iron hydrogenase large subunit C-terminal" evidence="7">
    <location>
        <begin position="102"/>
        <end position="425"/>
    </location>
</feature>
<dbReference type="GeneID" id="34519365"/>
<dbReference type="Proteomes" id="UP000019384">
    <property type="component" value="Unassembled WGS sequence"/>
</dbReference>
<dbReference type="Gene3D" id="3.40.50.1780">
    <property type="match status" value="1"/>
</dbReference>
<dbReference type="InterPro" id="IPR004108">
    <property type="entry name" value="Fe_hydrogenase_lsu_C"/>
</dbReference>
<comment type="similarity">
    <text evidence="1">Belongs to the NARF family.</text>
</comment>
<dbReference type="InterPro" id="IPR050340">
    <property type="entry name" value="Cytosolic_Fe-S_CAF"/>
</dbReference>
<gene>
    <name evidence="8" type="ORF">KUCA_T00001938001</name>
</gene>
<evidence type="ECO:0000313" key="8">
    <source>
        <dbReference type="EMBL" id="CDK25967.1"/>
    </source>
</evidence>
<dbReference type="GO" id="GO:0016226">
    <property type="term" value="P:iron-sulfur cluster assembly"/>
    <property type="evidence" value="ECO:0007669"/>
    <property type="project" value="EnsemblFungi"/>
</dbReference>
<proteinExistence type="inferred from homology"/>
<protein>
    <recommendedName>
        <fullName evidence="2">Cytosolic Fe-S cluster assembly factor NAR1</fullName>
    </recommendedName>
    <alternativeName>
        <fullName evidence="3">Cytosolic Fe-S cluster assembly factor nar1</fullName>
    </alternativeName>
    <alternativeName>
        <fullName evidence="6">Nuclear architecture-related protein 1</fullName>
    </alternativeName>
</protein>
<keyword evidence="4" id="KW-0479">Metal-binding</keyword>
<reference evidence="8" key="2">
    <citation type="submission" date="2014-02" db="EMBL/GenBank/DDBJ databases">
        <title>Complete DNA sequence of /Kuraishia capsulata/ illustrates novel genomic features among budding yeasts (/Saccharomycotina/).</title>
        <authorList>
            <person name="Morales L."/>
            <person name="Noel B."/>
            <person name="Porcel B."/>
            <person name="Marcet-Houben M."/>
            <person name="Hullo M-F."/>
            <person name="Sacerdot C."/>
            <person name="Tekaia F."/>
            <person name="Leh-Louis V."/>
            <person name="Despons L."/>
            <person name="Khanna V."/>
            <person name="Aury J-M."/>
            <person name="Barbe V."/>
            <person name="Couloux A."/>
            <person name="Labadie K."/>
            <person name="Pelletier E."/>
            <person name="Souciet J-L."/>
            <person name="Boekhout T."/>
            <person name="Gabaldon T."/>
            <person name="Wincker P."/>
            <person name="Dujon B."/>
        </authorList>
    </citation>
    <scope>NUCLEOTIDE SEQUENCE</scope>
    <source>
        <strain evidence="8">CBS 1993</strain>
    </source>
</reference>
<evidence type="ECO:0000256" key="4">
    <source>
        <dbReference type="ARBA" id="ARBA00022485"/>
    </source>
</evidence>
<dbReference type="Pfam" id="PF02906">
    <property type="entry name" value="Fe_hyd_lg_C"/>
    <property type="match status" value="1"/>
</dbReference>
<organism evidence="8 9">
    <name type="scientific">Kuraishia capsulata CBS 1993</name>
    <dbReference type="NCBI Taxonomy" id="1382522"/>
    <lineage>
        <taxon>Eukaryota</taxon>
        <taxon>Fungi</taxon>
        <taxon>Dikarya</taxon>
        <taxon>Ascomycota</taxon>
        <taxon>Saccharomycotina</taxon>
        <taxon>Pichiomycetes</taxon>
        <taxon>Pichiales</taxon>
        <taxon>Pichiaceae</taxon>
        <taxon>Kuraishia</taxon>
    </lineage>
</organism>
<dbReference type="PANTHER" id="PTHR11615">
    <property type="entry name" value="NITRATE, FORMATE, IRON DEHYDROGENASE"/>
    <property type="match status" value="1"/>
</dbReference>
<dbReference type="OrthoDB" id="10253113at2759"/>
<accession>W6MM41</accession>
<name>W6MM41_9ASCO</name>
<dbReference type="GO" id="GO:0005829">
    <property type="term" value="C:cytosol"/>
    <property type="evidence" value="ECO:0007669"/>
    <property type="project" value="EnsemblFungi"/>
</dbReference>
<dbReference type="Gene3D" id="3.40.950.10">
    <property type="entry name" value="Fe-only Hydrogenase (Larger Subunit), Chain L, domain 3"/>
    <property type="match status" value="1"/>
</dbReference>
<dbReference type="InterPro" id="IPR009016">
    <property type="entry name" value="Fe_hydrogenase"/>
</dbReference>
<dbReference type="HOGENOM" id="CLU_018240_0_1_1"/>
<evidence type="ECO:0000256" key="6">
    <source>
        <dbReference type="ARBA" id="ARBA00031269"/>
    </source>
</evidence>
<dbReference type="RefSeq" id="XP_022457977.1">
    <property type="nucleotide sequence ID" value="XM_022604169.1"/>
</dbReference>